<sequence length="688" mass="74147">MAAFFFFNTMQIDFESVLAMEHSGMAKMFKSLEDTGLKGFLEASSSVYEAAVVEFFTNAKVFAGKIISFVSSRKLALMNDVFAEAFGLSIEGLIGFLDVPSYWDPDHASRRGSGRTKTCARDDQYDQQNTNTMTIHRVFRTNQYNQDLGLIHSTNDNHLESPNEGSSIDHLVTIYLHAQNITMFPTNETDFGGDGTYAYQATQGFAIQESVLLQNLKTLNVGPTGETRRISGATTGEQHSTSDSLQKEAGETKKPEKAAVEKQKNRKEKVVPAGKKQKVVESTPMEAGSQDAPTKSKSGTNSDTDLHPLAKLKREIEVKRNKPARGTAGDQEGFNPGPIPDISAGIDKASTIGGSEANVEKGKGVLCNFDRSNPVEEHYLLVIQDVEDKALISGAGSELITVATLPSAIAFGKAAGARSNTPDKKQLGSTDGRQALALKQPTPDEEDQPQKIPTHSSPSRGSSLSGHFSVFSDLSSRDLVCGNYAQSCEQQQQLAQQYGRQRFRPRGHQFKKKSGSGSSGSGSSSSSGFMAEFCGFGGGKHPLTQCVGGQYGHYARWGRDVRPEYSLIRFVLDKSGLNQLCADMCGVAIEFRQVLESAVAGSETTSFGLVETTAFWLSARRFSCWCVSVYSAVARDQLLRSDQMLFLSILGFDPCPSGLVFVPVCVPGYHGFSAGCGVDPAGSASGGG</sequence>
<gene>
    <name evidence="2" type="ORF">F511_25571</name>
</gene>
<evidence type="ECO:0000313" key="3">
    <source>
        <dbReference type="Proteomes" id="UP000250235"/>
    </source>
</evidence>
<protein>
    <submittedName>
        <fullName evidence="2">Uncharacterized protein</fullName>
    </submittedName>
</protein>
<feature type="compositionally biased region" description="Basic and acidic residues" evidence="1">
    <location>
        <begin position="245"/>
        <end position="263"/>
    </location>
</feature>
<feature type="region of interest" description="Disordered" evidence="1">
    <location>
        <begin position="222"/>
        <end position="308"/>
    </location>
</feature>
<reference evidence="2 3" key="1">
    <citation type="journal article" date="2015" name="Proc. Natl. Acad. Sci. U.S.A.">
        <title>The resurrection genome of Boea hygrometrica: A blueprint for survival of dehydration.</title>
        <authorList>
            <person name="Xiao L."/>
            <person name="Yang G."/>
            <person name="Zhang L."/>
            <person name="Yang X."/>
            <person name="Zhao S."/>
            <person name="Ji Z."/>
            <person name="Zhou Q."/>
            <person name="Hu M."/>
            <person name="Wang Y."/>
            <person name="Chen M."/>
            <person name="Xu Y."/>
            <person name="Jin H."/>
            <person name="Xiao X."/>
            <person name="Hu G."/>
            <person name="Bao F."/>
            <person name="Hu Y."/>
            <person name="Wan P."/>
            <person name="Li L."/>
            <person name="Deng X."/>
            <person name="Kuang T."/>
            <person name="Xiang C."/>
            <person name="Zhu J.K."/>
            <person name="Oliver M.J."/>
            <person name="He Y."/>
        </authorList>
    </citation>
    <scope>NUCLEOTIDE SEQUENCE [LARGE SCALE GENOMIC DNA]</scope>
    <source>
        <strain evidence="3">cv. XS01</strain>
    </source>
</reference>
<dbReference type="Proteomes" id="UP000250235">
    <property type="component" value="Unassembled WGS sequence"/>
</dbReference>
<evidence type="ECO:0000313" key="2">
    <source>
        <dbReference type="EMBL" id="KZV24362.1"/>
    </source>
</evidence>
<keyword evidence="3" id="KW-1185">Reference proteome</keyword>
<proteinExistence type="predicted"/>
<dbReference type="AlphaFoldDB" id="A0A2Z7AYR0"/>
<feature type="compositionally biased region" description="Polar residues" evidence="1">
    <location>
        <begin position="291"/>
        <end position="303"/>
    </location>
</feature>
<organism evidence="2 3">
    <name type="scientific">Dorcoceras hygrometricum</name>
    <dbReference type="NCBI Taxonomy" id="472368"/>
    <lineage>
        <taxon>Eukaryota</taxon>
        <taxon>Viridiplantae</taxon>
        <taxon>Streptophyta</taxon>
        <taxon>Embryophyta</taxon>
        <taxon>Tracheophyta</taxon>
        <taxon>Spermatophyta</taxon>
        <taxon>Magnoliopsida</taxon>
        <taxon>eudicotyledons</taxon>
        <taxon>Gunneridae</taxon>
        <taxon>Pentapetalae</taxon>
        <taxon>asterids</taxon>
        <taxon>lamiids</taxon>
        <taxon>Lamiales</taxon>
        <taxon>Gesneriaceae</taxon>
        <taxon>Didymocarpoideae</taxon>
        <taxon>Trichosporeae</taxon>
        <taxon>Loxocarpinae</taxon>
        <taxon>Dorcoceras</taxon>
    </lineage>
</organism>
<dbReference type="EMBL" id="KV012828">
    <property type="protein sequence ID" value="KZV24362.1"/>
    <property type="molecule type" value="Genomic_DNA"/>
</dbReference>
<evidence type="ECO:0000256" key="1">
    <source>
        <dbReference type="SAM" id="MobiDB-lite"/>
    </source>
</evidence>
<feature type="region of interest" description="Disordered" evidence="1">
    <location>
        <begin position="506"/>
        <end position="525"/>
    </location>
</feature>
<accession>A0A2Z7AYR0</accession>
<feature type="region of interest" description="Disordered" evidence="1">
    <location>
        <begin position="439"/>
        <end position="465"/>
    </location>
</feature>
<dbReference type="OrthoDB" id="1751168at2759"/>
<feature type="compositionally biased region" description="Low complexity" evidence="1">
    <location>
        <begin position="455"/>
        <end position="465"/>
    </location>
</feature>
<feature type="compositionally biased region" description="Polar residues" evidence="1">
    <location>
        <begin position="232"/>
        <end position="244"/>
    </location>
</feature>
<name>A0A2Z7AYR0_9LAMI</name>